<keyword evidence="4 9" id="KW-0812">Transmembrane</keyword>
<keyword evidence="5" id="KW-0677">Repeat</keyword>
<evidence type="ECO:0000256" key="4">
    <source>
        <dbReference type="ARBA" id="ARBA00022692"/>
    </source>
</evidence>
<gene>
    <name evidence="12" type="ORF">LANO_0H20560G</name>
</gene>
<organism evidence="12 13">
    <name type="scientific">Lachancea nothofagi CBS 11611</name>
    <dbReference type="NCBI Taxonomy" id="1266666"/>
    <lineage>
        <taxon>Eukaryota</taxon>
        <taxon>Fungi</taxon>
        <taxon>Dikarya</taxon>
        <taxon>Ascomycota</taxon>
        <taxon>Saccharomycotina</taxon>
        <taxon>Saccharomycetes</taxon>
        <taxon>Saccharomycetales</taxon>
        <taxon>Saccharomycetaceae</taxon>
        <taxon>Lachancea</taxon>
    </lineage>
</organism>
<protein>
    <submittedName>
        <fullName evidence="12">LANO_0H20560g1_1</fullName>
    </submittedName>
</protein>
<dbReference type="AlphaFoldDB" id="A0A1G4KNL9"/>
<dbReference type="GO" id="GO:0007031">
    <property type="term" value="P:peroxisome organization"/>
    <property type="evidence" value="ECO:0007669"/>
    <property type="project" value="TreeGrafter"/>
</dbReference>
<evidence type="ECO:0000256" key="11">
    <source>
        <dbReference type="SAM" id="Phobius"/>
    </source>
</evidence>
<evidence type="ECO:0000256" key="6">
    <source>
        <dbReference type="ARBA" id="ARBA00022989"/>
    </source>
</evidence>
<dbReference type="GO" id="GO:0015217">
    <property type="term" value="F:ADP transmembrane transporter activity"/>
    <property type="evidence" value="ECO:0007669"/>
    <property type="project" value="InterPro"/>
</dbReference>
<feature type="repeat" description="Solcar" evidence="9">
    <location>
        <begin position="1"/>
        <end position="98"/>
    </location>
</feature>
<dbReference type="InterPro" id="IPR045900">
    <property type="entry name" value="Peroxisomal_Ade_carrier"/>
</dbReference>
<keyword evidence="7 9" id="KW-0472">Membrane</keyword>
<feature type="repeat" description="Solcar" evidence="9">
    <location>
        <begin position="216"/>
        <end position="300"/>
    </location>
</feature>
<evidence type="ECO:0000256" key="2">
    <source>
        <dbReference type="ARBA" id="ARBA00006375"/>
    </source>
</evidence>
<keyword evidence="6 11" id="KW-1133">Transmembrane helix</keyword>
<name>A0A1G4KNL9_9SACH</name>
<dbReference type="Proteomes" id="UP000189911">
    <property type="component" value="Chromosome H"/>
</dbReference>
<dbReference type="SUPFAM" id="SSF103506">
    <property type="entry name" value="Mitochondrial carrier"/>
    <property type="match status" value="1"/>
</dbReference>
<keyword evidence="13" id="KW-1185">Reference proteome</keyword>
<evidence type="ECO:0000256" key="5">
    <source>
        <dbReference type="ARBA" id="ARBA00022737"/>
    </source>
</evidence>
<keyword evidence="8" id="KW-0576">Peroxisome</keyword>
<evidence type="ECO:0000256" key="10">
    <source>
        <dbReference type="RuleBase" id="RU000488"/>
    </source>
</evidence>
<evidence type="ECO:0000256" key="1">
    <source>
        <dbReference type="ARBA" id="ARBA00004585"/>
    </source>
</evidence>
<dbReference type="Gene3D" id="1.50.40.10">
    <property type="entry name" value="Mitochondrial carrier domain"/>
    <property type="match status" value="1"/>
</dbReference>
<dbReference type="Pfam" id="PF00153">
    <property type="entry name" value="Mito_carr"/>
    <property type="match status" value="3"/>
</dbReference>
<dbReference type="PROSITE" id="PS50920">
    <property type="entry name" value="SOLCAR"/>
    <property type="match status" value="3"/>
</dbReference>
<proteinExistence type="inferred from homology"/>
<dbReference type="InterPro" id="IPR023395">
    <property type="entry name" value="MCP_dom_sf"/>
</dbReference>
<evidence type="ECO:0000256" key="9">
    <source>
        <dbReference type="PROSITE-ProRule" id="PRU00282"/>
    </source>
</evidence>
<reference evidence="13" key="1">
    <citation type="submission" date="2016-03" db="EMBL/GenBank/DDBJ databases">
        <authorList>
            <person name="Devillers Hugo."/>
        </authorList>
    </citation>
    <scope>NUCLEOTIDE SEQUENCE [LARGE SCALE GENOMIC DNA]</scope>
</reference>
<dbReference type="GO" id="GO:0005778">
    <property type="term" value="C:peroxisomal membrane"/>
    <property type="evidence" value="ECO:0007669"/>
    <property type="project" value="UniProtKB-SubCell"/>
</dbReference>
<dbReference type="PANTHER" id="PTHR46650:SF1">
    <property type="entry name" value="PEROXISOMAL ADENINE NUCLEOTIDE TRANSPORTER 1"/>
    <property type="match status" value="1"/>
</dbReference>
<feature type="repeat" description="Solcar" evidence="9">
    <location>
        <begin position="112"/>
        <end position="197"/>
    </location>
</feature>
<dbReference type="PANTHER" id="PTHR46650">
    <property type="entry name" value="PEROXISOMAL ADENINE NUCLEOTIDE TRANSPORTER 1"/>
    <property type="match status" value="1"/>
</dbReference>
<evidence type="ECO:0000313" key="13">
    <source>
        <dbReference type="Proteomes" id="UP000189911"/>
    </source>
</evidence>
<dbReference type="EMBL" id="LT598447">
    <property type="protein sequence ID" value="SCV06030.1"/>
    <property type="molecule type" value="Genomic_DNA"/>
</dbReference>
<feature type="transmembrane region" description="Helical" evidence="11">
    <location>
        <begin position="70"/>
        <end position="91"/>
    </location>
</feature>
<evidence type="ECO:0000256" key="7">
    <source>
        <dbReference type="ARBA" id="ARBA00023136"/>
    </source>
</evidence>
<comment type="subcellular location">
    <subcellularLocation>
        <location evidence="1">Peroxisome membrane</location>
        <topology evidence="1">Multi-pass membrane protein</topology>
    </subcellularLocation>
</comment>
<evidence type="ECO:0000256" key="3">
    <source>
        <dbReference type="ARBA" id="ARBA00022448"/>
    </source>
</evidence>
<keyword evidence="3 10" id="KW-0813">Transport</keyword>
<dbReference type="OrthoDB" id="446044at2759"/>
<evidence type="ECO:0000256" key="8">
    <source>
        <dbReference type="ARBA" id="ARBA00023140"/>
    </source>
</evidence>
<accession>A0A1G4KNL9</accession>
<dbReference type="InterPro" id="IPR018108">
    <property type="entry name" value="MCP_transmembrane"/>
</dbReference>
<dbReference type="GO" id="GO:0005347">
    <property type="term" value="F:ATP transmembrane transporter activity"/>
    <property type="evidence" value="ECO:0007669"/>
    <property type="project" value="InterPro"/>
</dbReference>
<sequence>MGSLESAISGALASSLADTVVYPLDVAKTLIQTQAKRKEDKEVANDKEEYYENTWDALVKIMKARGIRGLYQGLPASIIAGFLQSFSYFFWYSTVRKAFFRFKLIRGKITKFSTPEELLLGIVAAAVSQLFTSPIGVISKRQQTASKLGQTGFKDAVRQIYHDEDNLTGFWRGLKVSLILTINPSITYTSYEKLKDVFIKSESVNRGELLDTSTQLTPRQNFILGVISKMISTVITQPLIISKAWLQRTGTEFRSFQEVLIYLYTSEGFLALWKGLAPQLSKGLLVQGLLLMFKGELAKLMKRLFLHLRQINRLRK</sequence>
<evidence type="ECO:0000313" key="12">
    <source>
        <dbReference type="EMBL" id="SCV06030.1"/>
    </source>
</evidence>
<comment type="similarity">
    <text evidence="2 10">Belongs to the mitochondrial carrier (TC 2.A.29) family.</text>
</comment>
<dbReference type="GO" id="GO:0006635">
    <property type="term" value="P:fatty acid beta-oxidation"/>
    <property type="evidence" value="ECO:0007669"/>
    <property type="project" value="InterPro"/>
</dbReference>